<evidence type="ECO:0000313" key="6">
    <source>
        <dbReference type="EMBL" id="CAF1213823.1"/>
    </source>
</evidence>
<gene>
    <name evidence="8" type="ORF">JBS370_LOCUS15167</name>
    <name evidence="6" type="ORF">JXQ802_LOCUS25080</name>
    <name evidence="7" type="ORF">OTI717_LOCUS2848</name>
    <name evidence="2" type="ORF">PYM288_LOCUS11707</name>
    <name evidence="3" type="ORF">RFH988_LOCUS12316</name>
    <name evidence="4" type="ORF">SEV965_LOCUS11435</name>
    <name evidence="5" type="ORF">ZHD862_LOCUS13486</name>
</gene>
<evidence type="ECO:0000313" key="2">
    <source>
        <dbReference type="EMBL" id="CAF0943244.1"/>
    </source>
</evidence>
<dbReference type="Pfam" id="PF13358">
    <property type="entry name" value="DDE_3"/>
    <property type="match status" value="1"/>
</dbReference>
<dbReference type="EMBL" id="CAJNOL010000833">
    <property type="protein sequence ID" value="CAF1213823.1"/>
    <property type="molecule type" value="Genomic_DNA"/>
</dbReference>
<evidence type="ECO:0000313" key="10">
    <source>
        <dbReference type="Proteomes" id="UP000663870"/>
    </source>
</evidence>
<dbReference type="PANTHER" id="PTHR47326:SF1">
    <property type="entry name" value="HTH PSQ-TYPE DOMAIN-CONTAINING PROTEIN"/>
    <property type="match status" value="1"/>
</dbReference>
<dbReference type="EMBL" id="CAJNOO010000510">
    <property type="protein sequence ID" value="CAF0964820.1"/>
    <property type="molecule type" value="Genomic_DNA"/>
</dbReference>
<proteinExistence type="predicted"/>
<dbReference type="Gene3D" id="3.30.420.10">
    <property type="entry name" value="Ribonuclease H-like superfamily/Ribonuclease H"/>
    <property type="match status" value="1"/>
</dbReference>
<dbReference type="Proteomes" id="UP000663864">
    <property type="component" value="Unassembled WGS sequence"/>
</dbReference>
<accession>A0A814CEA7</accession>
<dbReference type="EMBL" id="CAJNOT010000555">
    <property type="protein sequence ID" value="CAF1019974.1"/>
    <property type="molecule type" value="Genomic_DNA"/>
</dbReference>
<dbReference type="Proteomes" id="UP000663870">
    <property type="component" value="Unassembled WGS sequence"/>
</dbReference>
<dbReference type="Proteomes" id="UP000663823">
    <property type="component" value="Unassembled WGS sequence"/>
</dbReference>
<dbReference type="Proteomes" id="UP000663882">
    <property type="component" value="Unassembled WGS sequence"/>
</dbReference>
<dbReference type="GO" id="GO:0003676">
    <property type="term" value="F:nucleic acid binding"/>
    <property type="evidence" value="ECO:0007669"/>
    <property type="project" value="InterPro"/>
</dbReference>
<dbReference type="EMBL" id="CAJNOH010000203">
    <property type="protein sequence ID" value="CAF0943244.1"/>
    <property type="molecule type" value="Genomic_DNA"/>
</dbReference>
<name>A0A814CEA7_9BILA</name>
<dbReference type="Proteomes" id="UP000663889">
    <property type="component" value="Unassembled WGS sequence"/>
</dbReference>
<evidence type="ECO:0000259" key="1">
    <source>
        <dbReference type="Pfam" id="PF13358"/>
    </source>
</evidence>
<evidence type="ECO:0000313" key="5">
    <source>
        <dbReference type="EMBL" id="CAF1019974.1"/>
    </source>
</evidence>
<evidence type="ECO:0000313" key="4">
    <source>
        <dbReference type="EMBL" id="CAF1013748.1"/>
    </source>
</evidence>
<sequence length="165" mass="18556">MTSDCIKEVVQGGGAKVAFWGVISASGTSCCKLYNQNMNSALYGDVIENELIPSINMWHLETNGIYQQDNAPYYKTRDIKALFEDLSINILPWPAHSPDLNPVENLWAIIDKKFKKIPMHTIQELNERLRSEWLSVESTICANLIKSMPKRIAECVKAKGGAIEK</sequence>
<dbReference type="AlphaFoldDB" id="A0A814CEA7"/>
<dbReference type="Proteomes" id="UP000663854">
    <property type="component" value="Unassembled WGS sequence"/>
</dbReference>
<comment type="caution">
    <text evidence="2">The sequence shown here is derived from an EMBL/GenBank/DDBJ whole genome shotgun (WGS) entry which is preliminary data.</text>
</comment>
<dbReference type="EMBL" id="CAJOAX010000145">
    <property type="protein sequence ID" value="CAF3521890.1"/>
    <property type="molecule type" value="Genomic_DNA"/>
</dbReference>
<dbReference type="OrthoDB" id="4843387at2759"/>
<evidence type="ECO:0000313" key="9">
    <source>
        <dbReference type="Proteomes" id="UP000663854"/>
    </source>
</evidence>
<dbReference type="InterPro" id="IPR036397">
    <property type="entry name" value="RNaseH_sf"/>
</dbReference>
<protein>
    <recommendedName>
        <fullName evidence="1">Tc1-like transposase DDE domain-containing protein</fullName>
    </recommendedName>
</protein>
<evidence type="ECO:0000313" key="7">
    <source>
        <dbReference type="EMBL" id="CAF3521890.1"/>
    </source>
</evidence>
<dbReference type="EMBL" id="CAJOBD010001429">
    <property type="protein sequence ID" value="CAF3798575.1"/>
    <property type="molecule type" value="Genomic_DNA"/>
</dbReference>
<reference evidence="2" key="1">
    <citation type="submission" date="2021-02" db="EMBL/GenBank/DDBJ databases">
        <authorList>
            <person name="Nowell W R."/>
        </authorList>
    </citation>
    <scope>NUCLEOTIDE SEQUENCE</scope>
</reference>
<dbReference type="PANTHER" id="PTHR47326">
    <property type="entry name" value="TRANSPOSABLE ELEMENT TC3 TRANSPOSASE-LIKE PROTEIN"/>
    <property type="match status" value="1"/>
</dbReference>
<organism evidence="2 9">
    <name type="scientific">Rotaria sordida</name>
    <dbReference type="NCBI Taxonomy" id="392033"/>
    <lineage>
        <taxon>Eukaryota</taxon>
        <taxon>Metazoa</taxon>
        <taxon>Spiralia</taxon>
        <taxon>Gnathifera</taxon>
        <taxon>Rotifera</taxon>
        <taxon>Eurotatoria</taxon>
        <taxon>Bdelloidea</taxon>
        <taxon>Philodinida</taxon>
        <taxon>Philodinidae</taxon>
        <taxon>Rotaria</taxon>
    </lineage>
</organism>
<dbReference type="EMBL" id="CAJNOU010000494">
    <property type="protein sequence ID" value="CAF1013748.1"/>
    <property type="molecule type" value="Genomic_DNA"/>
</dbReference>
<feature type="domain" description="Tc1-like transposase DDE" evidence="1">
    <location>
        <begin position="14"/>
        <end position="125"/>
    </location>
</feature>
<evidence type="ECO:0000313" key="8">
    <source>
        <dbReference type="EMBL" id="CAF3798575.1"/>
    </source>
</evidence>
<dbReference type="InterPro" id="IPR038717">
    <property type="entry name" value="Tc1-like_DDE_dom"/>
</dbReference>
<keyword evidence="10" id="KW-1185">Reference proteome</keyword>
<evidence type="ECO:0000313" key="3">
    <source>
        <dbReference type="EMBL" id="CAF0964820.1"/>
    </source>
</evidence>
<dbReference type="PROSITE" id="PS51257">
    <property type="entry name" value="PROKAR_LIPOPROTEIN"/>
    <property type="match status" value="1"/>
</dbReference>
<dbReference type="Proteomes" id="UP000663836">
    <property type="component" value="Unassembled WGS sequence"/>
</dbReference>